<keyword evidence="5 8" id="KW-0547">Nucleotide-binding</keyword>
<dbReference type="EC" id="6.3.2.2" evidence="8"/>
<organism evidence="11 12">
    <name type="scientific">Corticimicrobacter populi</name>
    <dbReference type="NCBI Taxonomy" id="2175229"/>
    <lineage>
        <taxon>Bacteria</taxon>
        <taxon>Pseudomonadati</taxon>
        <taxon>Pseudomonadota</taxon>
        <taxon>Betaproteobacteria</taxon>
        <taxon>Burkholderiales</taxon>
        <taxon>Alcaligenaceae</taxon>
        <taxon>Corticimicrobacter</taxon>
    </lineage>
</organism>
<evidence type="ECO:0000256" key="5">
    <source>
        <dbReference type="ARBA" id="ARBA00022741"/>
    </source>
</evidence>
<name>A0A2V1JYQ1_9BURK</name>
<dbReference type="GO" id="GO:0005829">
    <property type="term" value="C:cytosol"/>
    <property type="evidence" value="ECO:0007669"/>
    <property type="project" value="TreeGrafter"/>
</dbReference>
<keyword evidence="3 8" id="KW-0436">Ligase</keyword>
<protein>
    <recommendedName>
        <fullName evidence="8">Glutamate--cysteine ligase</fullName>
        <ecNumber evidence="8">6.3.2.2</ecNumber>
    </recommendedName>
    <alternativeName>
        <fullName evidence="8">Gamma-ECS</fullName>
        <shortName evidence="8">GCS</shortName>
    </alternativeName>
    <alternativeName>
        <fullName evidence="8">Gamma-glutamylcysteine synthetase</fullName>
    </alternativeName>
</protein>
<dbReference type="PANTHER" id="PTHR38761">
    <property type="entry name" value="GLUTAMATE--CYSTEINE LIGASE"/>
    <property type="match status" value="1"/>
</dbReference>
<dbReference type="InterPro" id="IPR014746">
    <property type="entry name" value="Gln_synth/guanido_kin_cat_dom"/>
</dbReference>
<evidence type="ECO:0000313" key="11">
    <source>
        <dbReference type="EMBL" id="PWF22252.1"/>
    </source>
</evidence>
<evidence type="ECO:0000256" key="6">
    <source>
        <dbReference type="ARBA" id="ARBA00022840"/>
    </source>
</evidence>
<dbReference type="GO" id="GO:0004357">
    <property type="term" value="F:glutamate-cysteine ligase activity"/>
    <property type="evidence" value="ECO:0007669"/>
    <property type="project" value="UniProtKB-UniRule"/>
</dbReference>
<gene>
    <name evidence="8" type="primary">gshA</name>
    <name evidence="11" type="ORF">DD235_12850</name>
</gene>
<dbReference type="RefSeq" id="WP_109062490.1">
    <property type="nucleotide sequence ID" value="NZ_QETA01000005.1"/>
</dbReference>
<comment type="catalytic activity">
    <reaction evidence="7 8 9">
        <text>L-cysteine + L-glutamate + ATP = gamma-L-glutamyl-L-cysteine + ADP + phosphate + H(+)</text>
        <dbReference type="Rhea" id="RHEA:13285"/>
        <dbReference type="ChEBI" id="CHEBI:15378"/>
        <dbReference type="ChEBI" id="CHEBI:29985"/>
        <dbReference type="ChEBI" id="CHEBI:30616"/>
        <dbReference type="ChEBI" id="CHEBI:35235"/>
        <dbReference type="ChEBI" id="CHEBI:43474"/>
        <dbReference type="ChEBI" id="CHEBI:58173"/>
        <dbReference type="ChEBI" id="CHEBI:456216"/>
        <dbReference type="EC" id="6.3.2.2"/>
    </reaction>
</comment>
<evidence type="ECO:0000256" key="8">
    <source>
        <dbReference type="HAMAP-Rule" id="MF_00578"/>
    </source>
</evidence>
<dbReference type="PANTHER" id="PTHR38761:SF1">
    <property type="entry name" value="GLUTAMATE--CYSTEINE LIGASE"/>
    <property type="match status" value="1"/>
</dbReference>
<feature type="domain" description="Glutamate--cysteine ligase" evidence="10">
    <location>
        <begin position="16"/>
        <end position="376"/>
    </location>
</feature>
<dbReference type="GO" id="GO:0046872">
    <property type="term" value="F:metal ion binding"/>
    <property type="evidence" value="ECO:0007669"/>
    <property type="project" value="TreeGrafter"/>
</dbReference>
<evidence type="ECO:0000256" key="4">
    <source>
        <dbReference type="ARBA" id="ARBA00022684"/>
    </source>
</evidence>
<dbReference type="SUPFAM" id="SSF55931">
    <property type="entry name" value="Glutamine synthetase/guanido kinase"/>
    <property type="match status" value="1"/>
</dbReference>
<accession>A0A2V1JYQ1</accession>
<dbReference type="Proteomes" id="UP000245212">
    <property type="component" value="Unassembled WGS sequence"/>
</dbReference>
<keyword evidence="12" id="KW-1185">Reference proteome</keyword>
<sequence length="527" mass="58491">MTADTLHRRLESLDAHPALLTGIQRGIEREGLRTDGIGQLAMTPHATSLGSALTHPRITTDYSEALLELITGVHGSTDALFDELGATHRYVQQNLGTELLWAHSMPAGLPGEAQIPIAWYGTSHSGMLKHVYRRGLAERYGKVMQCIAGLHYNFSLPETFWDTLGYAGDTSKSRRSSAYIALIRNFSRYSWLLMYLFGASPAASSCFLEGRPHHLQRLDRDTWFLPHATSLRMSDLGYQNEAQSRLKPCYNDLDTFIARLREAVTEPWPAYEAIGTHRDGEWIQLNTYILQIENEYYSAIRPKQTAARGERPLTALSERGIQYIEVRCLDLDPYEPLGIGATTSHFLDAFLLYCALLDSPHCGPAGFCQTSADNFKAVVEAGRRPGLMLERNGESIALTDWGHQLLDGILLCAQRLDAANGGTHHANAVAQQRAKIDRVDLTPSARVLNDLQQRGISLHQHALELSHRHADTLRAQPLPAGLDAQYRAMALTSLDAQVELERADTGTFDEYVARYERALPGATTSAS</sequence>
<dbReference type="GO" id="GO:0006750">
    <property type="term" value="P:glutathione biosynthetic process"/>
    <property type="evidence" value="ECO:0007669"/>
    <property type="project" value="UniProtKB-UniRule"/>
</dbReference>
<proteinExistence type="inferred from homology"/>
<dbReference type="HAMAP" id="MF_00578">
    <property type="entry name" value="Glu_cys_ligase"/>
    <property type="match status" value="1"/>
</dbReference>
<reference evidence="12" key="1">
    <citation type="submission" date="2018-05" db="EMBL/GenBank/DDBJ databases">
        <authorList>
            <person name="Li Y."/>
        </authorList>
    </citation>
    <scope>NUCLEOTIDE SEQUENCE [LARGE SCALE GENOMIC DNA]</scope>
    <source>
        <strain evidence="12">3d-2-2</strain>
    </source>
</reference>
<dbReference type="AlphaFoldDB" id="A0A2V1JYQ1"/>
<comment type="similarity">
    <text evidence="2 8">Belongs to the glutamate--cysteine ligase type 1 family. Type 1 subfamily.</text>
</comment>
<keyword evidence="6 8" id="KW-0067">ATP-binding</keyword>
<dbReference type="Gene3D" id="3.30.590.20">
    <property type="match status" value="1"/>
</dbReference>
<evidence type="ECO:0000256" key="1">
    <source>
        <dbReference type="ARBA" id="ARBA00005006"/>
    </source>
</evidence>
<evidence type="ECO:0000256" key="9">
    <source>
        <dbReference type="RuleBase" id="RU004391"/>
    </source>
</evidence>
<dbReference type="Pfam" id="PF04262">
    <property type="entry name" value="Glu_cys_ligase"/>
    <property type="match status" value="1"/>
</dbReference>
<dbReference type="NCBIfam" id="TIGR01434">
    <property type="entry name" value="glu_cys_ligase"/>
    <property type="match status" value="1"/>
</dbReference>
<evidence type="ECO:0000256" key="2">
    <source>
        <dbReference type="ARBA" id="ARBA00008772"/>
    </source>
</evidence>
<comment type="pathway">
    <text evidence="1 8 9">Sulfur metabolism; glutathione biosynthesis; glutathione from L-cysteine and L-glutamate: step 1/2.</text>
</comment>
<comment type="caution">
    <text evidence="11">The sequence shown here is derived from an EMBL/GenBank/DDBJ whole genome shotgun (WGS) entry which is preliminary data.</text>
</comment>
<evidence type="ECO:0000259" key="10">
    <source>
        <dbReference type="Pfam" id="PF04262"/>
    </source>
</evidence>
<evidence type="ECO:0000256" key="7">
    <source>
        <dbReference type="ARBA" id="ARBA00048819"/>
    </source>
</evidence>
<keyword evidence="4 8" id="KW-0317">Glutathione biosynthesis</keyword>
<dbReference type="EMBL" id="QETA01000005">
    <property type="protein sequence ID" value="PWF22252.1"/>
    <property type="molecule type" value="Genomic_DNA"/>
</dbReference>
<dbReference type="InterPro" id="IPR007370">
    <property type="entry name" value="Glu_cys_ligase"/>
</dbReference>
<evidence type="ECO:0000313" key="12">
    <source>
        <dbReference type="Proteomes" id="UP000245212"/>
    </source>
</evidence>
<dbReference type="InterPro" id="IPR006334">
    <property type="entry name" value="Glut_cys_ligase"/>
</dbReference>
<evidence type="ECO:0000256" key="3">
    <source>
        <dbReference type="ARBA" id="ARBA00022598"/>
    </source>
</evidence>
<dbReference type="GO" id="GO:0005524">
    <property type="term" value="F:ATP binding"/>
    <property type="evidence" value="ECO:0007669"/>
    <property type="project" value="UniProtKB-KW"/>
</dbReference>
<dbReference type="UniPathway" id="UPA00142">
    <property type="reaction ID" value="UER00209"/>
</dbReference>